<feature type="domain" description="FAD-binding" evidence="4">
    <location>
        <begin position="7"/>
        <end position="179"/>
    </location>
</feature>
<reference evidence="5 6" key="1">
    <citation type="journal article" date="2016" name="PLoS Pathog.">
        <title>Biosynthesis of antibiotic leucinostatins in bio-control fungus Purpureocillium lilacinum and their inhibition on phytophthora revealed by genome mining.</title>
        <authorList>
            <person name="Wang G."/>
            <person name="Liu Z."/>
            <person name="Lin R."/>
            <person name="Li E."/>
            <person name="Mao Z."/>
            <person name="Ling J."/>
            <person name="Yang Y."/>
            <person name="Yin W.B."/>
            <person name="Xie B."/>
        </authorList>
    </citation>
    <scope>NUCLEOTIDE SEQUENCE [LARGE SCALE GENOMIC DNA]</scope>
    <source>
        <strain evidence="5">170</strain>
    </source>
</reference>
<dbReference type="PRINTS" id="PR00420">
    <property type="entry name" value="RNGMNOXGNASE"/>
</dbReference>
<name>A0A179FGN3_METCM</name>
<evidence type="ECO:0000256" key="1">
    <source>
        <dbReference type="ARBA" id="ARBA00022630"/>
    </source>
</evidence>
<evidence type="ECO:0000259" key="4">
    <source>
        <dbReference type="Pfam" id="PF01494"/>
    </source>
</evidence>
<accession>A0A179FGN3</accession>
<evidence type="ECO:0000313" key="5">
    <source>
        <dbReference type="EMBL" id="OAQ64694.1"/>
    </source>
</evidence>
<dbReference type="RefSeq" id="XP_018142008.1">
    <property type="nucleotide sequence ID" value="XM_018285046.1"/>
</dbReference>
<dbReference type="AlphaFoldDB" id="A0A179FGN3"/>
<dbReference type="STRING" id="1380566.A0A179FGN3"/>
<keyword evidence="3" id="KW-0560">Oxidoreductase</keyword>
<keyword evidence="6" id="KW-1185">Reference proteome</keyword>
<dbReference type="GO" id="GO:0004497">
    <property type="term" value="F:monooxygenase activity"/>
    <property type="evidence" value="ECO:0007669"/>
    <property type="project" value="UniProtKB-KW"/>
</dbReference>
<evidence type="ECO:0000313" key="6">
    <source>
        <dbReference type="Proteomes" id="UP000078397"/>
    </source>
</evidence>
<evidence type="ECO:0000256" key="3">
    <source>
        <dbReference type="ARBA" id="ARBA00023002"/>
    </source>
</evidence>
<dbReference type="Gene3D" id="3.50.50.60">
    <property type="entry name" value="FAD/NAD(P)-binding domain"/>
    <property type="match status" value="2"/>
</dbReference>
<evidence type="ECO:0000256" key="2">
    <source>
        <dbReference type="ARBA" id="ARBA00022827"/>
    </source>
</evidence>
<dbReference type="Pfam" id="PF01494">
    <property type="entry name" value="FAD_binding_3"/>
    <property type="match status" value="2"/>
</dbReference>
<protein>
    <submittedName>
        <fullName evidence="5">Monooxygenase</fullName>
    </submittedName>
</protein>
<feature type="domain" description="FAD-binding" evidence="4">
    <location>
        <begin position="312"/>
        <end position="393"/>
    </location>
</feature>
<keyword evidence="1" id="KW-0285">Flavoprotein</keyword>
<keyword evidence="5" id="KW-0503">Monooxygenase</keyword>
<dbReference type="InterPro" id="IPR002938">
    <property type="entry name" value="FAD-bd"/>
</dbReference>
<comment type="caution">
    <text evidence="5">The sequence shown here is derived from an EMBL/GenBank/DDBJ whole genome shotgun (WGS) entry which is preliminary data.</text>
</comment>
<dbReference type="GeneID" id="28849040"/>
<dbReference type="EMBL" id="LSBJ02000005">
    <property type="protein sequence ID" value="OAQ64694.1"/>
    <property type="molecule type" value="Genomic_DNA"/>
</dbReference>
<organism evidence="5 6">
    <name type="scientific">Pochonia chlamydosporia 170</name>
    <dbReference type="NCBI Taxonomy" id="1380566"/>
    <lineage>
        <taxon>Eukaryota</taxon>
        <taxon>Fungi</taxon>
        <taxon>Dikarya</taxon>
        <taxon>Ascomycota</taxon>
        <taxon>Pezizomycotina</taxon>
        <taxon>Sordariomycetes</taxon>
        <taxon>Hypocreomycetidae</taxon>
        <taxon>Hypocreales</taxon>
        <taxon>Clavicipitaceae</taxon>
        <taxon>Pochonia</taxon>
    </lineage>
</organism>
<keyword evidence="2" id="KW-0274">FAD</keyword>
<dbReference type="PANTHER" id="PTHR43476">
    <property type="entry name" value="3-(3-HYDROXY-PHENYL)PROPIONATE/3-HYDROXYCINNAMIC ACID HYDROXYLASE"/>
    <property type="match status" value="1"/>
</dbReference>
<dbReference type="PANTHER" id="PTHR43476:SF5">
    <property type="entry name" value="FAD-DEPENDENT MONOOXYGENASE"/>
    <property type="match status" value="1"/>
</dbReference>
<dbReference type="SUPFAM" id="SSF51905">
    <property type="entry name" value="FAD/NAD(P)-binding domain"/>
    <property type="match status" value="1"/>
</dbReference>
<dbReference type="InterPro" id="IPR036188">
    <property type="entry name" value="FAD/NAD-bd_sf"/>
</dbReference>
<dbReference type="OrthoDB" id="2096480at2759"/>
<sequence>MEKTETTEVAVVGAGPAGLTLALSLARFHIRSVILEKEQEITSDPRGVYLTGDAVRILHLLGLGDQLSYIGHEVDKVHFHQTSFSSKPFFSLRIGSSNSLEQVVPEGILQIQPRLESVLRSKVQESPWCTLRKGCTVTSRLSEDPPTIEYVDHDNKAHRLTSQWLVGADGKAGVVRKHFLEPSAGIRQEYGTYPYDGTWVAANLKISLPSRQSHPEFPLWNEGYTPDDVYDLFWPKGWHFCSPPGKATAAGRFGPHEERLWRHEFRQDDIDDSVKAEELLWDHITPMITRERDDQGYKLSQPVTYPRDCITILRCRPYRFTHKVVNRWFDKRTILIGDAAHVFPPFAGQGIASGLRDAHQLAWRLSLLVRRDGCNIKDTTSAQSLLTSWALERRRSVDDAAFFSMLNGRLCNKQTPLWALLVLKFQMFLDWAELFPRRLDPQSQKERRGFSDTTGGFFVQSHHGGGRMAQIYMWSTLAKAPVLSDVLLGRSRSAFTLIVMTTSVESDKFYNEAKKAILNARLDASVLSEESILLLSPHIRTVQDSQNLEHSGMDMFYQYSPSQDDGVGCHGSYDAGAYLNRLGQSTRFAIVRPDLFVFACAKSTSELAECLRLLGEKLNHRIE</sequence>
<proteinExistence type="predicted"/>
<dbReference type="Proteomes" id="UP000078397">
    <property type="component" value="Unassembled WGS sequence"/>
</dbReference>
<dbReference type="KEGG" id="pchm:VFPPC_05931"/>
<gene>
    <name evidence="5" type="ORF">VFPPC_05931</name>
</gene>
<dbReference type="GO" id="GO:0071949">
    <property type="term" value="F:FAD binding"/>
    <property type="evidence" value="ECO:0007669"/>
    <property type="project" value="InterPro"/>
</dbReference>
<dbReference type="InterPro" id="IPR050631">
    <property type="entry name" value="PheA/TfdB_FAD_monoxygenase"/>
</dbReference>